<evidence type="ECO:0008006" key="2">
    <source>
        <dbReference type="Google" id="ProtNLM"/>
    </source>
</evidence>
<accession>A0A645BND5</accession>
<dbReference type="AlphaFoldDB" id="A0A645BND5"/>
<dbReference type="SUPFAM" id="SSF50969">
    <property type="entry name" value="YVTN repeat-like/Quinoprotein amine dehydrogenase"/>
    <property type="match status" value="1"/>
</dbReference>
<protein>
    <recommendedName>
        <fullName evidence="2">6-bladed beta-propeller</fullName>
    </recommendedName>
</protein>
<organism evidence="1">
    <name type="scientific">bioreactor metagenome</name>
    <dbReference type="NCBI Taxonomy" id="1076179"/>
    <lineage>
        <taxon>unclassified sequences</taxon>
        <taxon>metagenomes</taxon>
        <taxon>ecological metagenomes</taxon>
    </lineage>
</organism>
<reference evidence="1" key="1">
    <citation type="submission" date="2019-08" db="EMBL/GenBank/DDBJ databases">
        <authorList>
            <person name="Kucharzyk K."/>
            <person name="Murdoch R.W."/>
            <person name="Higgins S."/>
            <person name="Loffler F."/>
        </authorList>
    </citation>
    <scope>NUCLEOTIDE SEQUENCE</scope>
</reference>
<comment type="caution">
    <text evidence="1">The sequence shown here is derived from an EMBL/GenBank/DDBJ whole genome shotgun (WGS) entry which is preliminary data.</text>
</comment>
<evidence type="ECO:0000313" key="1">
    <source>
        <dbReference type="EMBL" id="MPM66876.1"/>
    </source>
</evidence>
<sequence length="292" mass="34113">MIVIDSLLIVNSYNREYVIHVFDKRNGSFINNFLKIGNGPGEFISSGFRISKIGKMLYVYSPSVNLMRRYYFPKLLNNSIPEEEVSFKEDSRIIVPIKNNYIASTYYKERFLLYDHLGKRLSKYDSFPRFFNDDDSSDLRTFYLNYQLINVKPDQTKFCSTTLAGSLIQVFNINNGSIELVKQKGFEPPIISKSKEKRGFADKECILGFRHIQVTDEYIYVLYCGTKVKDLNKNKDIVSSNIYVFDWNCKPIKKYEIKDGRATCFCIDEQDQKIFLYSILEDGEATLSYFKL</sequence>
<dbReference type="InterPro" id="IPR011044">
    <property type="entry name" value="Quino_amine_DH_bsu"/>
</dbReference>
<dbReference type="Pfam" id="PF15869">
    <property type="entry name" value="TolB_like"/>
    <property type="match status" value="1"/>
</dbReference>
<dbReference type="EMBL" id="VSSQ01021350">
    <property type="protein sequence ID" value="MPM66876.1"/>
    <property type="molecule type" value="Genomic_DNA"/>
</dbReference>
<name>A0A645BND5_9ZZZZ</name>
<gene>
    <name evidence="1" type="ORF">SDC9_113788</name>
</gene>
<proteinExistence type="predicted"/>